<sequence>MTTINPSEKSRVISAAEMASVSNISNLTNDRIEALAGGHGMVNMAIHTVVNVITEEVLRGRSLSIEFADARRLPIDDIMEKAIKTAKHSGADGANAALIVACIMYLAGSKAQVGIPAGNRKLGATARMLAQVDRSGVAAVPTAKMNNKISGFPAVVAINQAMMEGRLTSFDGRKIPMFVAGGPVYGHSALGEDFIWPEMARNGARIGTQAMLDAMAGAAMQPKPFISAVLGAAAILEIIHPDAEVPEASGQYGRTSSAYLVGKSAVETAGLPEKIHLKVTGEEYDTAKVVGDVGLIIKDIGGPSVIGMMAFDEIFAAFTEMLSGFSGSPVNTPLGHIGAYAIIGMKALFEHNGDAEKVAKMIAEERAQTTFNPEVALFSINTIARKANELNNGLVTSMLINATEPARAKALHSRAEFAFAQLSAGKTLEEVVRALDEERIAYMEKHADRILSDMTGSETHVKILKIAPGARRTANLAKKYWAFDPLIDISVTLGDKTAVMHGFVHDIIPQICKGERPDIEWAAPLGAVIMDEIAFSGVCIMNIVVPAAIAAAMKLYTPAEAATIAEKAAYVTAGIPGGKAAATRVAKLALEIIEA</sequence>
<dbReference type="EMBL" id="FCOW01000033">
    <property type="protein sequence ID" value="CVK21348.1"/>
    <property type="molecule type" value="Genomic_DNA"/>
</dbReference>
<dbReference type="Proteomes" id="UP000245702">
    <property type="component" value="Unassembled WGS sequence"/>
</dbReference>
<protein>
    <submittedName>
        <fullName evidence="1">Uncharacterized protein</fullName>
    </submittedName>
</protein>
<organism evidence="1 2">
    <name type="scientific">Sporomusa sphaeroides DSM 2875</name>
    <dbReference type="NCBI Taxonomy" id="1337886"/>
    <lineage>
        <taxon>Bacteria</taxon>
        <taxon>Bacillati</taxon>
        <taxon>Bacillota</taxon>
        <taxon>Negativicutes</taxon>
        <taxon>Selenomonadales</taxon>
        <taxon>Sporomusaceae</taxon>
        <taxon>Sporomusa</taxon>
    </lineage>
</organism>
<evidence type="ECO:0000313" key="2">
    <source>
        <dbReference type="Proteomes" id="UP000245702"/>
    </source>
</evidence>
<proteinExistence type="predicted"/>
<gene>
    <name evidence="1" type="ORF">SSPH_04035</name>
</gene>
<dbReference type="RefSeq" id="WP_075755866.1">
    <property type="nucleotide sequence ID" value="NZ_CP146991.1"/>
</dbReference>
<name>A0ABP2CCC3_9FIRM</name>
<comment type="caution">
    <text evidence="1">The sequence shown here is derived from an EMBL/GenBank/DDBJ whole genome shotgun (WGS) entry which is preliminary data.</text>
</comment>
<keyword evidence="2" id="KW-1185">Reference proteome</keyword>
<evidence type="ECO:0000313" key="1">
    <source>
        <dbReference type="EMBL" id="CVK21348.1"/>
    </source>
</evidence>
<accession>A0ABP2CCC3</accession>
<reference evidence="1 2" key="1">
    <citation type="submission" date="2016-01" db="EMBL/GenBank/DDBJ databases">
        <authorList>
            <person name="Brown R."/>
        </authorList>
    </citation>
    <scope>NUCLEOTIDE SEQUENCE [LARGE SCALE GENOMIC DNA]</scope>
    <source>
        <strain evidence="1">Sporomusa sphaeroides DSM 2875</strain>
    </source>
</reference>